<accession>A0ABS3NM23</accession>
<dbReference type="SUPFAM" id="SSF53335">
    <property type="entry name" value="S-adenosyl-L-methionine-dependent methyltransferases"/>
    <property type="match status" value="1"/>
</dbReference>
<organism evidence="1 2">
    <name type="scientific">Psychrobacter coccoides</name>
    <dbReference type="NCBI Taxonomy" id="2818440"/>
    <lineage>
        <taxon>Bacteria</taxon>
        <taxon>Pseudomonadati</taxon>
        <taxon>Pseudomonadota</taxon>
        <taxon>Gammaproteobacteria</taxon>
        <taxon>Moraxellales</taxon>
        <taxon>Moraxellaceae</taxon>
        <taxon>Psychrobacter</taxon>
    </lineage>
</organism>
<dbReference type="Proteomes" id="UP000664554">
    <property type="component" value="Unassembled WGS sequence"/>
</dbReference>
<gene>
    <name evidence="1" type="primary">metW</name>
    <name evidence="1" type="ORF">J3492_03435</name>
</gene>
<dbReference type="Gene3D" id="3.40.50.150">
    <property type="entry name" value="Vaccinia Virus protein VP39"/>
    <property type="match status" value="1"/>
</dbReference>
<dbReference type="NCBIfam" id="TIGR02081">
    <property type="entry name" value="metW"/>
    <property type="match status" value="1"/>
</dbReference>
<dbReference type="EMBL" id="JAGBKM010000004">
    <property type="protein sequence ID" value="MBO1530266.1"/>
    <property type="molecule type" value="Genomic_DNA"/>
</dbReference>
<keyword evidence="2" id="KW-1185">Reference proteome</keyword>
<proteinExistence type="predicted"/>
<dbReference type="RefSeq" id="WP_207989915.1">
    <property type="nucleotide sequence ID" value="NZ_JAGBKM010000004.1"/>
</dbReference>
<dbReference type="CDD" id="cd02440">
    <property type="entry name" value="AdoMet_MTases"/>
    <property type="match status" value="1"/>
</dbReference>
<dbReference type="Pfam" id="PF07021">
    <property type="entry name" value="MetW"/>
    <property type="match status" value="1"/>
</dbReference>
<sequence>MRMDHQLAERWIAPKSHILDLGCGNGELLAHLQQNLGVTGYGIEIDEEKINEAIGKGLSIVEQDLNDGLGRFADDSFDTVVMARALQAVIAPDILLLDMLRVAREAIITFPNFAHWQNRLHLGLKGLMPVSEALPYEWYNTPNIHLCTFKDFEQLCSERDIDIISRFAVSDSDKGHSPLMTTLIKQAPNLLADVAIYRVTKHR</sequence>
<name>A0ABS3NM23_9GAMM</name>
<dbReference type="InterPro" id="IPR010743">
    <property type="entry name" value="Methionine_synth_MetW"/>
</dbReference>
<dbReference type="InterPro" id="IPR029063">
    <property type="entry name" value="SAM-dependent_MTases_sf"/>
</dbReference>
<reference evidence="1 2" key="1">
    <citation type="submission" date="2021-03" db="EMBL/GenBank/DDBJ databases">
        <authorList>
            <person name="Shang D.-D."/>
            <person name="Du Z.-J."/>
            <person name="Chen G.-J."/>
        </authorList>
    </citation>
    <scope>NUCLEOTIDE SEQUENCE [LARGE SCALE GENOMIC DNA]</scope>
    <source>
        <strain evidence="1 2">F1192</strain>
    </source>
</reference>
<evidence type="ECO:0000313" key="1">
    <source>
        <dbReference type="EMBL" id="MBO1530266.1"/>
    </source>
</evidence>
<protein>
    <submittedName>
        <fullName evidence="1">Methionine biosynthesis protein MetW</fullName>
    </submittedName>
</protein>
<comment type="caution">
    <text evidence="1">The sequence shown here is derived from an EMBL/GenBank/DDBJ whole genome shotgun (WGS) entry which is preliminary data.</text>
</comment>
<evidence type="ECO:0000313" key="2">
    <source>
        <dbReference type="Proteomes" id="UP000664554"/>
    </source>
</evidence>